<keyword evidence="3" id="KW-1185">Reference proteome</keyword>
<dbReference type="Gene3D" id="3.40.50.410">
    <property type="entry name" value="von Willebrand factor, type A domain"/>
    <property type="match status" value="1"/>
</dbReference>
<dbReference type="AlphaFoldDB" id="T0MGP7"/>
<dbReference type="InterPro" id="IPR002035">
    <property type="entry name" value="VWF_A"/>
</dbReference>
<feature type="domain" description="VWFA" evidence="1">
    <location>
        <begin position="6"/>
        <end position="110"/>
    </location>
</feature>
<reference evidence="2 3" key="1">
    <citation type="journal article" date="2013" name="BMC Genomics">
        <title>Genome sequencing and comparative genomics of honey bee microsporidia, Nosema apis reveal novel insights into host-parasite interactions.</title>
        <authorList>
            <person name="Chen Yp."/>
            <person name="Pettis J.S."/>
            <person name="Zhao Y."/>
            <person name="Liu X."/>
            <person name="Tallon L.J."/>
            <person name="Sadzewicz L.D."/>
            <person name="Li R."/>
            <person name="Zheng H."/>
            <person name="Huang S."/>
            <person name="Zhang X."/>
            <person name="Hamilton M.C."/>
            <person name="Pernal S.F."/>
            <person name="Melathopoulos A.P."/>
            <person name="Yan X."/>
            <person name="Evans J.D."/>
        </authorList>
    </citation>
    <scope>NUCLEOTIDE SEQUENCE [LARGE SCALE GENOMIC DNA]</scope>
    <source>
        <strain evidence="2 3">BRL 01</strain>
    </source>
</reference>
<gene>
    <name evidence="2" type="ORF">NAPIS_ORF02216</name>
</gene>
<dbReference type="EMBL" id="KE647314">
    <property type="protein sequence ID" value="EQB60210.1"/>
    <property type="molecule type" value="Genomic_DNA"/>
</dbReference>
<dbReference type="Pfam" id="PF13519">
    <property type="entry name" value="VWA_2"/>
    <property type="match status" value="1"/>
</dbReference>
<dbReference type="HOGENOM" id="CLU_098733_0_0_1"/>
<proteinExistence type="predicted"/>
<organism evidence="2 3">
    <name type="scientific">Vairimorpha apis BRL 01</name>
    <dbReference type="NCBI Taxonomy" id="1037528"/>
    <lineage>
        <taxon>Eukaryota</taxon>
        <taxon>Fungi</taxon>
        <taxon>Fungi incertae sedis</taxon>
        <taxon>Microsporidia</taxon>
        <taxon>Nosematidae</taxon>
        <taxon>Vairimorpha</taxon>
    </lineage>
</organism>
<keyword evidence="2" id="KW-0647">Proteasome</keyword>
<evidence type="ECO:0000259" key="1">
    <source>
        <dbReference type="Pfam" id="PF13519"/>
    </source>
</evidence>
<name>T0MGP7_9MICR</name>
<accession>T0MGP7</accession>
<dbReference type="VEuPathDB" id="MicrosporidiaDB:NAPIS_ORF02216"/>
<protein>
    <submittedName>
        <fullName evidence="2">26s proteasome regulatory subunit s5a</fullName>
    </submittedName>
</protein>
<dbReference type="OrthoDB" id="1731724at2759"/>
<dbReference type="InterPro" id="IPR036465">
    <property type="entry name" value="vWFA_dom_sf"/>
</dbReference>
<sequence length="201" mass="23263">MPEITIVIYENSLSAQNQDYLPSRSILQKEFIQHLINKSFEEDPEALVGIIPSSQEQYNDILTPTKHKDYLYTFLNKCNLDNNLNYITSLNQTISSFKQRDITNKKLIFFLGNEFTDDNLYAKLFELLTFGVVVTIVCFGEGLVHYDHFVKHIDYPNFTVLKVLPGDDSEEIGNMIFENHDEDDPELAEAIRQSIEESKKN</sequence>
<dbReference type="SUPFAM" id="SSF53300">
    <property type="entry name" value="vWA-like"/>
    <property type="match status" value="1"/>
</dbReference>
<evidence type="ECO:0000313" key="2">
    <source>
        <dbReference type="EMBL" id="EQB60210.1"/>
    </source>
</evidence>
<dbReference type="Proteomes" id="UP000053780">
    <property type="component" value="Unassembled WGS sequence"/>
</dbReference>
<dbReference type="GO" id="GO:0000502">
    <property type="term" value="C:proteasome complex"/>
    <property type="evidence" value="ECO:0007669"/>
    <property type="project" value="UniProtKB-KW"/>
</dbReference>
<evidence type="ECO:0000313" key="3">
    <source>
        <dbReference type="Proteomes" id="UP000053780"/>
    </source>
</evidence>